<dbReference type="Proteomes" id="UP000215335">
    <property type="component" value="Unassembled WGS sequence"/>
</dbReference>
<sequence length="81" mass="9436">MLQIPLKLLKTTFILSIINTRYLGGHCCRDIRVQRFHKPPSNEFLLSMLQISLKLLKTTFILSTLGTIRYLRGCCRDDIRV</sequence>
<gene>
    <name evidence="1" type="ORF">TSAR_008843</name>
</gene>
<name>A0A232ENH7_9HYME</name>
<evidence type="ECO:0000313" key="2">
    <source>
        <dbReference type="Proteomes" id="UP000215335"/>
    </source>
</evidence>
<keyword evidence="2" id="KW-1185">Reference proteome</keyword>
<evidence type="ECO:0000313" key="1">
    <source>
        <dbReference type="EMBL" id="OXU19882.1"/>
    </source>
</evidence>
<accession>A0A232ENH7</accession>
<protein>
    <submittedName>
        <fullName evidence="1">Uncharacterized protein</fullName>
    </submittedName>
</protein>
<dbReference type="AlphaFoldDB" id="A0A232ENH7"/>
<proteinExistence type="predicted"/>
<dbReference type="EMBL" id="NNAY01003165">
    <property type="protein sequence ID" value="OXU19882.1"/>
    <property type="molecule type" value="Genomic_DNA"/>
</dbReference>
<reference evidence="1 2" key="1">
    <citation type="journal article" date="2017" name="Curr. Biol.">
        <title>The Evolution of Venom by Co-option of Single-Copy Genes.</title>
        <authorList>
            <person name="Martinson E.O."/>
            <person name="Mrinalini"/>
            <person name="Kelkar Y.D."/>
            <person name="Chang C.H."/>
            <person name="Werren J.H."/>
        </authorList>
    </citation>
    <scope>NUCLEOTIDE SEQUENCE [LARGE SCALE GENOMIC DNA]</scope>
    <source>
        <strain evidence="1 2">Alberta</strain>
        <tissue evidence="1">Whole body</tissue>
    </source>
</reference>
<organism evidence="1 2">
    <name type="scientific">Trichomalopsis sarcophagae</name>
    <dbReference type="NCBI Taxonomy" id="543379"/>
    <lineage>
        <taxon>Eukaryota</taxon>
        <taxon>Metazoa</taxon>
        <taxon>Ecdysozoa</taxon>
        <taxon>Arthropoda</taxon>
        <taxon>Hexapoda</taxon>
        <taxon>Insecta</taxon>
        <taxon>Pterygota</taxon>
        <taxon>Neoptera</taxon>
        <taxon>Endopterygota</taxon>
        <taxon>Hymenoptera</taxon>
        <taxon>Apocrita</taxon>
        <taxon>Proctotrupomorpha</taxon>
        <taxon>Chalcidoidea</taxon>
        <taxon>Pteromalidae</taxon>
        <taxon>Pteromalinae</taxon>
        <taxon>Trichomalopsis</taxon>
    </lineage>
</organism>
<comment type="caution">
    <text evidence="1">The sequence shown here is derived from an EMBL/GenBank/DDBJ whole genome shotgun (WGS) entry which is preliminary data.</text>
</comment>